<dbReference type="Proteomes" id="UP000002852">
    <property type="component" value="Unassembled WGS sequence"/>
</dbReference>
<feature type="region of interest" description="Disordered" evidence="1">
    <location>
        <begin position="1"/>
        <end position="20"/>
    </location>
</feature>
<feature type="compositionally biased region" description="Basic and acidic residues" evidence="1">
    <location>
        <begin position="7"/>
        <end position="20"/>
    </location>
</feature>
<accession>A0A3B5PQW2</accession>
<dbReference type="InParanoid" id="A0A3B5PQW2"/>
<feature type="region of interest" description="Disordered" evidence="1">
    <location>
        <begin position="93"/>
        <end position="129"/>
    </location>
</feature>
<evidence type="ECO:0000313" key="4">
    <source>
        <dbReference type="Proteomes" id="UP000002852"/>
    </source>
</evidence>
<keyword evidence="4" id="KW-1185">Reference proteome</keyword>
<dbReference type="OMA" id="LAWKENH"/>
<evidence type="ECO:0000313" key="3">
    <source>
        <dbReference type="Ensembl" id="ENSXMAP00000021270.1"/>
    </source>
</evidence>
<feature type="compositionally biased region" description="Basic and acidic residues" evidence="1">
    <location>
        <begin position="99"/>
        <end position="114"/>
    </location>
</feature>
<keyword evidence="2" id="KW-1133">Transmembrane helix</keyword>
<feature type="transmembrane region" description="Helical" evidence="2">
    <location>
        <begin position="46"/>
        <end position="67"/>
    </location>
</feature>
<dbReference type="PANTHER" id="PTHR31450">
    <property type="entry name" value="LEUCINE-RICH REPEAT-CONTAINING PROTEIN 19 LRRC19 FAMILY MEMBER"/>
    <property type="match status" value="1"/>
</dbReference>
<keyword evidence="2" id="KW-0812">Transmembrane</keyword>
<reference evidence="3" key="3">
    <citation type="submission" date="2025-08" db="UniProtKB">
        <authorList>
            <consortium name="Ensembl"/>
        </authorList>
    </citation>
    <scope>IDENTIFICATION</scope>
    <source>
        <strain evidence="3">JP 163 A</strain>
    </source>
</reference>
<organism evidence="3 4">
    <name type="scientific">Xiphophorus maculatus</name>
    <name type="common">Southern platyfish</name>
    <name type="synonym">Platypoecilus maculatus</name>
    <dbReference type="NCBI Taxonomy" id="8083"/>
    <lineage>
        <taxon>Eukaryota</taxon>
        <taxon>Metazoa</taxon>
        <taxon>Chordata</taxon>
        <taxon>Craniata</taxon>
        <taxon>Vertebrata</taxon>
        <taxon>Euteleostomi</taxon>
        <taxon>Actinopterygii</taxon>
        <taxon>Neopterygii</taxon>
        <taxon>Teleostei</taxon>
        <taxon>Neoteleostei</taxon>
        <taxon>Acanthomorphata</taxon>
        <taxon>Ovalentaria</taxon>
        <taxon>Atherinomorphae</taxon>
        <taxon>Cyprinodontiformes</taxon>
        <taxon>Poeciliidae</taxon>
        <taxon>Poeciliinae</taxon>
        <taxon>Xiphophorus</taxon>
    </lineage>
</organism>
<reference evidence="4" key="2">
    <citation type="journal article" date="2013" name="Nat. Genet.">
        <title>The genome of the platyfish, Xiphophorus maculatus, provides insights into evolutionary adaptation and several complex traits.</title>
        <authorList>
            <person name="Schartl M."/>
            <person name="Walter R.B."/>
            <person name="Shen Y."/>
            <person name="Garcia T."/>
            <person name="Catchen J."/>
            <person name="Amores A."/>
            <person name="Braasch I."/>
            <person name="Chalopin D."/>
            <person name="Volff J.N."/>
            <person name="Lesch K.P."/>
            <person name="Bisazza A."/>
            <person name="Minx P."/>
            <person name="Hillier L."/>
            <person name="Wilson R.K."/>
            <person name="Fuerstenberg S."/>
            <person name="Boore J."/>
            <person name="Searle S."/>
            <person name="Postlethwait J.H."/>
            <person name="Warren W.C."/>
        </authorList>
    </citation>
    <scope>NUCLEOTIDE SEQUENCE [LARGE SCALE GENOMIC DNA]</scope>
    <source>
        <strain evidence="4">JP 163 A</strain>
    </source>
</reference>
<dbReference type="Ensembl" id="ENSXMAT00000028987.1">
    <property type="protein sequence ID" value="ENSXMAP00000021270.1"/>
    <property type="gene ID" value="ENSXMAG00000024763.1"/>
</dbReference>
<evidence type="ECO:0000256" key="1">
    <source>
        <dbReference type="SAM" id="MobiDB-lite"/>
    </source>
</evidence>
<protein>
    <submittedName>
        <fullName evidence="3">Uncharacterized protein</fullName>
    </submittedName>
</protein>
<dbReference type="AlphaFoldDB" id="A0A3B5PQW2"/>
<sequence length="129" mass="14602">MSSLAWKENHRQAGGKKQENRTQTVQFSCCSTAAEASDGSHTSIQWSYLAAGLGTILSLSLFVVLAVKFRLFHRFLASYSQYVEDDDDGFIEDNYIPTSEKDRAERERREGKVEELEDSDDDDLHFSIG</sequence>
<proteinExistence type="predicted"/>
<dbReference type="PANTHER" id="PTHR31450:SF3">
    <property type="entry name" value="TYPE III ENDOSOME MEMBRANE PROTEIN TEMP"/>
    <property type="match status" value="1"/>
</dbReference>
<name>A0A3B5PQW2_XIPMA</name>
<evidence type="ECO:0000256" key="2">
    <source>
        <dbReference type="SAM" id="Phobius"/>
    </source>
</evidence>
<keyword evidence="2" id="KW-0472">Membrane</keyword>
<reference evidence="3" key="4">
    <citation type="submission" date="2025-09" db="UniProtKB">
        <authorList>
            <consortium name="Ensembl"/>
        </authorList>
    </citation>
    <scope>IDENTIFICATION</scope>
    <source>
        <strain evidence="3">JP 163 A</strain>
    </source>
</reference>
<dbReference type="GeneTree" id="ENSGT00940000176936"/>
<reference evidence="4" key="1">
    <citation type="submission" date="2012-01" db="EMBL/GenBank/DDBJ databases">
        <authorList>
            <person name="Walter R."/>
            <person name="Schartl M."/>
            <person name="Warren W."/>
        </authorList>
    </citation>
    <scope>NUCLEOTIDE SEQUENCE [LARGE SCALE GENOMIC DNA]</scope>
    <source>
        <strain evidence="4">JP 163 A</strain>
    </source>
</reference>